<dbReference type="RefSeq" id="WP_127917898.1">
    <property type="nucleotide sequence ID" value="NZ_RKLP01000011.1"/>
</dbReference>
<reference evidence="2 3" key="1">
    <citation type="submission" date="2018-11" db="EMBL/GenBank/DDBJ databases">
        <title>Rhodococcus spongicola sp. nov. and Rhodococcus xishaensis sp. nov. from marine sponges.</title>
        <authorList>
            <person name="Li L."/>
            <person name="Lin H.W."/>
        </authorList>
    </citation>
    <scope>NUCLEOTIDE SEQUENCE [LARGE SCALE GENOMIC DNA]</scope>
    <source>
        <strain evidence="2 3">CCTCC AB2014297</strain>
    </source>
</reference>
<dbReference type="GO" id="GO:0004497">
    <property type="term" value="F:monooxygenase activity"/>
    <property type="evidence" value="ECO:0007669"/>
    <property type="project" value="UniProtKB-KW"/>
</dbReference>
<name>A0A3S3ZT78_9NOCA</name>
<dbReference type="InterPro" id="IPR011008">
    <property type="entry name" value="Dimeric_a/b-barrel"/>
</dbReference>
<keyword evidence="3" id="KW-1185">Reference proteome</keyword>
<dbReference type="AlphaFoldDB" id="A0A3S3ZT78"/>
<accession>A0A3S3ZT78</accession>
<keyword evidence="2" id="KW-0560">Oxidoreductase</keyword>
<dbReference type="EMBL" id="RKLP01000011">
    <property type="protein sequence ID" value="RVW07776.1"/>
    <property type="molecule type" value="Genomic_DNA"/>
</dbReference>
<evidence type="ECO:0000313" key="3">
    <source>
        <dbReference type="Proteomes" id="UP000286208"/>
    </source>
</evidence>
<dbReference type="Pfam" id="PF03992">
    <property type="entry name" value="ABM"/>
    <property type="match status" value="1"/>
</dbReference>
<dbReference type="SUPFAM" id="SSF54909">
    <property type="entry name" value="Dimeric alpha+beta barrel"/>
    <property type="match status" value="1"/>
</dbReference>
<protein>
    <submittedName>
        <fullName evidence="2">Antibiotic biosynthesis monooxygenase</fullName>
    </submittedName>
</protein>
<dbReference type="Gene3D" id="3.30.70.100">
    <property type="match status" value="1"/>
</dbReference>
<dbReference type="Proteomes" id="UP000286208">
    <property type="component" value="Unassembled WGS sequence"/>
</dbReference>
<keyword evidence="2" id="KW-0503">Monooxygenase</keyword>
<dbReference type="InterPro" id="IPR007138">
    <property type="entry name" value="ABM_dom"/>
</dbReference>
<dbReference type="PROSITE" id="PS51725">
    <property type="entry name" value="ABM"/>
    <property type="match status" value="1"/>
</dbReference>
<comment type="caution">
    <text evidence="2">The sequence shown here is derived from an EMBL/GenBank/DDBJ whole genome shotgun (WGS) entry which is preliminary data.</text>
</comment>
<proteinExistence type="predicted"/>
<dbReference type="OrthoDB" id="5244470at2"/>
<dbReference type="PANTHER" id="PTHR33336:SF15">
    <property type="entry name" value="ABM DOMAIN-CONTAINING PROTEIN"/>
    <property type="match status" value="1"/>
</dbReference>
<dbReference type="InterPro" id="IPR050744">
    <property type="entry name" value="AI-2_Isomerase_LsrG"/>
</dbReference>
<dbReference type="PANTHER" id="PTHR33336">
    <property type="entry name" value="QUINOL MONOOXYGENASE YGIN-RELATED"/>
    <property type="match status" value="1"/>
</dbReference>
<feature type="domain" description="ABM" evidence="1">
    <location>
        <begin position="4"/>
        <end position="93"/>
    </location>
</feature>
<gene>
    <name evidence="2" type="ORF">EGT67_20300</name>
</gene>
<evidence type="ECO:0000313" key="2">
    <source>
        <dbReference type="EMBL" id="RVW07776.1"/>
    </source>
</evidence>
<sequence length="97" mass="10220">MSNLHVVATIPAKSGSENAVRAALTTLVEASRKEDGCVSYDLYESTSAPGTFVTVEVWTDQHALDAHMKSPHLREAAGTFGAHLAAAPGIHPLRPLA</sequence>
<evidence type="ECO:0000259" key="1">
    <source>
        <dbReference type="PROSITE" id="PS51725"/>
    </source>
</evidence>
<organism evidence="2 3">
    <name type="scientific">Prescottella agglutinans</name>
    <dbReference type="NCBI Taxonomy" id="1644129"/>
    <lineage>
        <taxon>Bacteria</taxon>
        <taxon>Bacillati</taxon>
        <taxon>Actinomycetota</taxon>
        <taxon>Actinomycetes</taxon>
        <taxon>Mycobacteriales</taxon>
        <taxon>Nocardiaceae</taxon>
        <taxon>Prescottella</taxon>
    </lineage>
</organism>